<organism evidence="5 6">
    <name type="scientific">Fusarium albosuccineum</name>
    <dbReference type="NCBI Taxonomy" id="1237068"/>
    <lineage>
        <taxon>Eukaryota</taxon>
        <taxon>Fungi</taxon>
        <taxon>Dikarya</taxon>
        <taxon>Ascomycota</taxon>
        <taxon>Pezizomycotina</taxon>
        <taxon>Sordariomycetes</taxon>
        <taxon>Hypocreomycetidae</taxon>
        <taxon>Hypocreales</taxon>
        <taxon>Nectriaceae</taxon>
        <taxon>Fusarium</taxon>
        <taxon>Fusarium decemcellulare species complex</taxon>
    </lineage>
</organism>
<dbReference type="Pfam" id="PF00732">
    <property type="entry name" value="GMC_oxred_N"/>
    <property type="match status" value="1"/>
</dbReference>
<name>A0A8H4KTB3_9HYPO</name>
<evidence type="ECO:0000259" key="3">
    <source>
        <dbReference type="PROSITE" id="PS00623"/>
    </source>
</evidence>
<dbReference type="InterPro" id="IPR000172">
    <property type="entry name" value="GMC_OxRdtase_N"/>
</dbReference>
<dbReference type="SUPFAM" id="SSF51905">
    <property type="entry name" value="FAD/NAD(P)-binding domain"/>
    <property type="match status" value="1"/>
</dbReference>
<dbReference type="EMBL" id="JAADYS010002622">
    <property type="protein sequence ID" value="KAF4457075.1"/>
    <property type="molecule type" value="Genomic_DNA"/>
</dbReference>
<sequence length="776" mass="84889">KYLICAGAVPTPGILFKSGLSKRLPVLEGPFESRTKFTPSTNKNNNQRRYMTEHPMAFCQAVLNKNLVPTFHFTLDDEAAERCQNMITDMVHVARKLGGFLPGAEPKYLPPGSIQHVCGTYRAGELPADSVVNSPTRRSRFFRHKSNSISSSSTMTPHKIISFLGQLMALHGLASGLDKPEHHVKRDLGSLSAEYDYIVVGGGTSGLVVANRLSEDPSKTVLVVEYGDFANTINVTVPFLTTKDQTPRLYAMKSVPQKHLGNRVANLRIGKVVGGGSTVNGMAFDRGSAVDYDSWEDLGNPGWGWEELLKYFRKSSRFGPPAEKYVKKYGYKWTPDAYGDGPVHVGFPSWQWPASALMARAWTEDLDEKVLTDGADGKNVGFAWLPQNSDGKDATRSSSETAYYRPASHRPNLHLLVRHYGAAITFKGKATAGVKIASRDGGKSRHVSSKHVILAAGAVNTPRILQLSGVGPAKLLKSLDIDVVVDAPGVGANFQDHPSFHMIYKFNNDTPINPNSMNDPDFYNAAWKEYVAHKTGPFSHAWGNRIAFQSLRDLDSRYKTIAESLGSQEPLAHLPQIYAENPSLVEGFLKQRKVLQSQFRNPQAGVVEITFGGAIAVPVALQKPLSRGTIFINTTNPDPSIPPLIDFNANSNPVDMLLVIAAIHRTREFMAAKSVSSLEAMELTPGAAIQSDVELETTLRETLLTPSFDHPVGTAAMMPRKWGGVVDTRLRVYGVEGVWVVDASMMPILPAAHTQSTVYAVAEYAADLIKRDAKHG</sequence>
<comment type="similarity">
    <text evidence="1 2">Belongs to the GMC oxidoreductase family.</text>
</comment>
<dbReference type="GO" id="GO:0050660">
    <property type="term" value="F:flavin adenine dinucleotide binding"/>
    <property type="evidence" value="ECO:0007669"/>
    <property type="project" value="InterPro"/>
</dbReference>
<dbReference type="Gene3D" id="3.30.560.10">
    <property type="entry name" value="Glucose Oxidase, domain 3"/>
    <property type="match status" value="1"/>
</dbReference>
<dbReference type="InterPro" id="IPR036188">
    <property type="entry name" value="FAD/NAD-bd_sf"/>
</dbReference>
<evidence type="ECO:0000259" key="4">
    <source>
        <dbReference type="PROSITE" id="PS00624"/>
    </source>
</evidence>
<keyword evidence="2" id="KW-0285">Flavoprotein</keyword>
<accession>A0A8H4KTB3</accession>
<feature type="non-terminal residue" evidence="5">
    <location>
        <position position="1"/>
    </location>
</feature>
<dbReference type="OrthoDB" id="269227at2759"/>
<dbReference type="PROSITE" id="PS00624">
    <property type="entry name" value="GMC_OXRED_2"/>
    <property type="match status" value="1"/>
</dbReference>
<evidence type="ECO:0000256" key="2">
    <source>
        <dbReference type="RuleBase" id="RU003968"/>
    </source>
</evidence>
<dbReference type="Gene3D" id="3.50.50.60">
    <property type="entry name" value="FAD/NAD(P)-binding domain"/>
    <property type="match status" value="1"/>
</dbReference>
<feature type="domain" description="Glucose-methanol-choline oxidoreductase N-terminal" evidence="4">
    <location>
        <begin position="457"/>
        <end position="471"/>
    </location>
</feature>
<dbReference type="AlphaFoldDB" id="A0A8H4KTB3"/>
<evidence type="ECO:0000313" key="6">
    <source>
        <dbReference type="Proteomes" id="UP000554235"/>
    </source>
</evidence>
<dbReference type="GO" id="GO:0016614">
    <property type="term" value="F:oxidoreductase activity, acting on CH-OH group of donors"/>
    <property type="evidence" value="ECO:0007669"/>
    <property type="project" value="InterPro"/>
</dbReference>
<feature type="domain" description="Glucose-methanol-choline oxidoreductase N-terminal" evidence="3">
    <location>
        <begin position="270"/>
        <end position="293"/>
    </location>
</feature>
<dbReference type="InterPro" id="IPR012132">
    <property type="entry name" value="GMC_OxRdtase"/>
</dbReference>
<dbReference type="PANTHER" id="PTHR11552">
    <property type="entry name" value="GLUCOSE-METHANOL-CHOLINE GMC OXIDOREDUCTASE"/>
    <property type="match status" value="1"/>
</dbReference>
<dbReference type="Pfam" id="PF05199">
    <property type="entry name" value="GMC_oxred_C"/>
    <property type="match status" value="1"/>
</dbReference>
<evidence type="ECO:0000313" key="5">
    <source>
        <dbReference type="EMBL" id="KAF4457075.1"/>
    </source>
</evidence>
<proteinExistence type="inferred from homology"/>
<gene>
    <name evidence="5" type="ORF">FALBO_15266</name>
</gene>
<dbReference type="Proteomes" id="UP000554235">
    <property type="component" value="Unassembled WGS sequence"/>
</dbReference>
<reference evidence="5 6" key="1">
    <citation type="submission" date="2020-01" db="EMBL/GenBank/DDBJ databases">
        <title>Identification and distribution of gene clusters putatively required for synthesis of sphingolipid metabolism inhibitors in phylogenetically diverse species of the filamentous fungus Fusarium.</title>
        <authorList>
            <person name="Kim H.-S."/>
            <person name="Busman M."/>
            <person name="Brown D.W."/>
            <person name="Divon H."/>
            <person name="Uhlig S."/>
            <person name="Proctor R.H."/>
        </authorList>
    </citation>
    <scope>NUCLEOTIDE SEQUENCE [LARGE SCALE GENOMIC DNA]</scope>
    <source>
        <strain evidence="5 6">NRRL 20459</strain>
    </source>
</reference>
<keyword evidence="6" id="KW-1185">Reference proteome</keyword>
<dbReference type="PANTHER" id="PTHR11552:SF115">
    <property type="entry name" value="DEHYDROGENASE XPTC-RELATED"/>
    <property type="match status" value="1"/>
</dbReference>
<evidence type="ECO:0000256" key="1">
    <source>
        <dbReference type="ARBA" id="ARBA00010790"/>
    </source>
</evidence>
<dbReference type="InterPro" id="IPR007867">
    <property type="entry name" value="GMC_OxRtase_C"/>
</dbReference>
<dbReference type="GO" id="GO:0044550">
    <property type="term" value="P:secondary metabolite biosynthetic process"/>
    <property type="evidence" value="ECO:0007669"/>
    <property type="project" value="TreeGrafter"/>
</dbReference>
<comment type="caution">
    <text evidence="5">The sequence shown here is derived from an EMBL/GenBank/DDBJ whole genome shotgun (WGS) entry which is preliminary data.</text>
</comment>
<dbReference type="PROSITE" id="PS00623">
    <property type="entry name" value="GMC_OXRED_1"/>
    <property type="match status" value="1"/>
</dbReference>
<dbReference type="SUPFAM" id="SSF54373">
    <property type="entry name" value="FAD-linked reductases, C-terminal domain"/>
    <property type="match status" value="2"/>
</dbReference>
<protein>
    <submittedName>
        <fullName evidence="5">GMC oxidoreductase</fullName>
    </submittedName>
</protein>
<keyword evidence="2" id="KW-0274">FAD</keyword>